<dbReference type="Pfam" id="PF00248">
    <property type="entry name" value="Aldo_ket_red"/>
    <property type="match status" value="1"/>
</dbReference>
<evidence type="ECO:0000259" key="2">
    <source>
        <dbReference type="Pfam" id="PF00248"/>
    </source>
</evidence>
<dbReference type="Proteomes" id="UP001320603">
    <property type="component" value="Chromosome"/>
</dbReference>
<dbReference type="InterPro" id="IPR036812">
    <property type="entry name" value="NAD(P)_OxRdtase_dom_sf"/>
</dbReference>
<dbReference type="PANTHER" id="PTHR43625:SF77">
    <property type="entry name" value="ALDO-KETO REDUCTASE"/>
    <property type="match status" value="1"/>
</dbReference>
<dbReference type="RefSeq" id="WP_251966836.1">
    <property type="nucleotide sequence ID" value="NZ_CP146284.1"/>
</dbReference>
<keyword evidence="1" id="KW-0560">Oxidoreductase</keyword>
<organism evidence="3 4">
    <name type="scientific">Parabacteroides absconsus</name>
    <dbReference type="NCBI Taxonomy" id="2951805"/>
    <lineage>
        <taxon>Bacteria</taxon>
        <taxon>Pseudomonadati</taxon>
        <taxon>Bacteroidota</taxon>
        <taxon>Bacteroidia</taxon>
        <taxon>Bacteroidales</taxon>
        <taxon>Tannerellaceae</taxon>
        <taxon>Parabacteroides</taxon>
    </lineage>
</organism>
<dbReference type="InterPro" id="IPR023210">
    <property type="entry name" value="NADP_OxRdtase_dom"/>
</dbReference>
<dbReference type="SUPFAM" id="SSF51430">
    <property type="entry name" value="NAD(P)-linked oxidoreductase"/>
    <property type="match status" value="1"/>
</dbReference>
<protein>
    <submittedName>
        <fullName evidence="3">Aldo/keto reductase</fullName>
    </submittedName>
</protein>
<proteinExistence type="predicted"/>
<name>A0ABZ2INA7_9BACT</name>
<evidence type="ECO:0000256" key="1">
    <source>
        <dbReference type="ARBA" id="ARBA00023002"/>
    </source>
</evidence>
<dbReference type="EMBL" id="CP146284">
    <property type="protein sequence ID" value="WWV67367.1"/>
    <property type="molecule type" value="Genomic_DNA"/>
</dbReference>
<evidence type="ECO:0000313" key="4">
    <source>
        <dbReference type="Proteomes" id="UP001320603"/>
    </source>
</evidence>
<evidence type="ECO:0000313" key="3">
    <source>
        <dbReference type="EMBL" id="WWV67367.1"/>
    </source>
</evidence>
<dbReference type="InterPro" id="IPR050791">
    <property type="entry name" value="Aldo-Keto_reductase"/>
</dbReference>
<dbReference type="Gene3D" id="3.20.20.100">
    <property type="entry name" value="NADP-dependent oxidoreductase domain"/>
    <property type="match status" value="1"/>
</dbReference>
<keyword evidence="4" id="KW-1185">Reference proteome</keyword>
<feature type="domain" description="NADP-dependent oxidoreductase" evidence="2">
    <location>
        <begin position="14"/>
        <end position="304"/>
    </location>
</feature>
<dbReference type="PANTHER" id="PTHR43625">
    <property type="entry name" value="AFLATOXIN B1 ALDEHYDE REDUCTASE"/>
    <property type="match status" value="1"/>
</dbReference>
<accession>A0ABZ2INA7</accession>
<sequence>MKTRRLRNLEVSAIGMGCMGFSTAYGKIPEEKESIRLMREAHDRGCNFYDTAEIYATYRNEELVGKALKPIRNEIILSTKYSPSALMGQEHIEGGKLSRNGLRFAIENSLKRLQTDHVELYYAHRVPKEADVEEMAGWFGELIREGKILAWGVSEATVGQVRKANAITPITAVQSEYSMMARQWENDVIPLCRELGIGFVAYSPMAGGLLSGKYTAQQHYEGDDIRRVISRYKPENVTANQPIVDLVMRYAKEKQCTPAQISLAWVMKQEHIVPIPGMRSDARIAENLGAADVLLTDEEYGILTAELNKLKVYGNRTDKQIAELGALRTKLYGSSGVPKL</sequence>
<reference evidence="3 4" key="1">
    <citation type="submission" date="2024-02" db="EMBL/GenBank/DDBJ databases">
        <title>Whole genome sequencing of Parabacteroides sp. AD58.</title>
        <authorList>
            <person name="Chaplin A.V."/>
            <person name="Pikina A.P."/>
            <person name="Sokolova S.R."/>
            <person name="Korostin D.O."/>
            <person name="Efimov B.A."/>
        </authorList>
    </citation>
    <scope>NUCLEOTIDE SEQUENCE [LARGE SCALE GENOMIC DNA]</scope>
    <source>
        <strain evidence="3 4">AD58</strain>
    </source>
</reference>
<gene>
    <name evidence="3" type="ORF">NEE14_005160</name>
</gene>